<accession>A0A4Q9GWX8</accession>
<dbReference type="EMBL" id="SISG01000001">
    <property type="protein sequence ID" value="TBN57747.1"/>
    <property type="molecule type" value="Genomic_DNA"/>
</dbReference>
<name>A0A4Q9GWX8_9MICO</name>
<comment type="caution">
    <text evidence="1">The sequence shown here is derived from an EMBL/GenBank/DDBJ whole genome shotgun (WGS) entry which is preliminary data.</text>
</comment>
<gene>
    <name evidence="1" type="ORF">EYE40_10310</name>
</gene>
<protein>
    <recommendedName>
        <fullName evidence="3">Lipoprotein</fullName>
    </recommendedName>
</protein>
<dbReference type="Proteomes" id="UP000294194">
    <property type="component" value="Unassembled WGS sequence"/>
</dbReference>
<evidence type="ECO:0000313" key="1">
    <source>
        <dbReference type="EMBL" id="TBN57747.1"/>
    </source>
</evidence>
<proteinExistence type="predicted"/>
<evidence type="ECO:0000313" key="2">
    <source>
        <dbReference type="Proteomes" id="UP000294194"/>
    </source>
</evidence>
<sequence>MRTALALGAAAVLTVSLSGCSFVEELATHEKELSYDSWADAPARGDLAFVPADFIPHDATDLHIRTQTSSTGKLYAFEAETPLDTELCTPGVLSGTPPMDTEWWPEEIPTDGLVCAPDFQVFEVDGVTYGFRV</sequence>
<keyword evidence="2" id="KW-1185">Reference proteome</keyword>
<evidence type="ECO:0008006" key="3">
    <source>
        <dbReference type="Google" id="ProtNLM"/>
    </source>
</evidence>
<dbReference type="RefSeq" id="WP_130981858.1">
    <property type="nucleotide sequence ID" value="NZ_SISG01000001.1"/>
</dbReference>
<dbReference type="PROSITE" id="PS51257">
    <property type="entry name" value="PROKAR_LIPOPROTEIN"/>
    <property type="match status" value="1"/>
</dbReference>
<organism evidence="1 2">
    <name type="scientific">Glaciihabitans arcticus</name>
    <dbReference type="NCBI Taxonomy" id="2668039"/>
    <lineage>
        <taxon>Bacteria</taxon>
        <taxon>Bacillati</taxon>
        <taxon>Actinomycetota</taxon>
        <taxon>Actinomycetes</taxon>
        <taxon>Micrococcales</taxon>
        <taxon>Microbacteriaceae</taxon>
        <taxon>Glaciihabitans</taxon>
    </lineage>
</organism>
<dbReference type="AlphaFoldDB" id="A0A4Q9GWX8"/>
<reference evidence="2" key="1">
    <citation type="submission" date="2019-02" db="EMBL/GenBank/DDBJ databases">
        <title>Glaciihabitans arcticus sp. nov., a psychrotolerant bacterium isolated from polar soil.</title>
        <authorList>
            <person name="Dahal R.H."/>
        </authorList>
    </citation>
    <scope>NUCLEOTIDE SEQUENCE [LARGE SCALE GENOMIC DNA]</scope>
    <source>
        <strain evidence="2">RP-3-7</strain>
    </source>
</reference>